<dbReference type="Proteomes" id="UP000051717">
    <property type="component" value="Unassembled WGS sequence"/>
</dbReference>
<dbReference type="Gene3D" id="1.10.1040.10">
    <property type="entry name" value="N-(1-d-carboxylethyl)-l-norvaline Dehydrogenase, domain 2"/>
    <property type="match status" value="1"/>
</dbReference>
<dbReference type="GO" id="GO:0070403">
    <property type="term" value="F:NAD+ binding"/>
    <property type="evidence" value="ECO:0007669"/>
    <property type="project" value="InterPro"/>
</dbReference>
<dbReference type="InterPro" id="IPR006108">
    <property type="entry name" value="3HC_DH_C"/>
</dbReference>
<evidence type="ECO:0000256" key="5">
    <source>
        <dbReference type="ARBA" id="ARBA00023002"/>
    </source>
</evidence>
<keyword evidence="5" id="KW-0560">Oxidoreductase</keyword>
<dbReference type="GO" id="GO:0003857">
    <property type="term" value="F:(3S)-3-hydroxyacyl-CoA dehydrogenase (NAD+) activity"/>
    <property type="evidence" value="ECO:0007669"/>
    <property type="project" value="UniProtKB-EC"/>
</dbReference>
<dbReference type="PANTHER" id="PTHR43561:SF3">
    <property type="entry name" value="HYDROXYACYL-COENZYME A DEHYDROGENASE, MITOCHONDRIAL"/>
    <property type="match status" value="1"/>
</dbReference>
<name>A0A0S8GDG2_UNCT6</name>
<dbReference type="InterPro" id="IPR013328">
    <property type="entry name" value="6PGD_dom2"/>
</dbReference>
<evidence type="ECO:0000256" key="1">
    <source>
        <dbReference type="ARBA" id="ARBA00005005"/>
    </source>
</evidence>
<accession>A0A0S8GDG2</accession>
<feature type="site" description="Important for catalytic activity" evidence="9">
    <location>
        <position position="140"/>
    </location>
</feature>
<dbReference type="SUPFAM" id="SSF48179">
    <property type="entry name" value="6-phosphogluconate dehydrogenase C-terminal domain-like"/>
    <property type="match status" value="1"/>
</dbReference>
<evidence type="ECO:0000256" key="2">
    <source>
        <dbReference type="ARBA" id="ARBA00009463"/>
    </source>
</evidence>
<dbReference type="InterPro" id="IPR036291">
    <property type="entry name" value="NAD(P)-bd_dom_sf"/>
</dbReference>
<comment type="pathway">
    <text evidence="1">Lipid metabolism; fatty acid beta-oxidation.</text>
</comment>
<dbReference type="PROSITE" id="PS00067">
    <property type="entry name" value="3HCDH"/>
    <property type="match status" value="1"/>
</dbReference>
<protein>
    <recommendedName>
        <fullName evidence="3">3-hydroxyacyl-CoA dehydrogenase</fullName>
        <ecNumber evidence="3">1.1.1.35</ecNumber>
    </recommendedName>
</protein>
<keyword evidence="7" id="KW-0443">Lipid metabolism</keyword>
<dbReference type="GO" id="GO:0006635">
    <property type="term" value="P:fatty acid beta-oxidation"/>
    <property type="evidence" value="ECO:0007669"/>
    <property type="project" value="TreeGrafter"/>
</dbReference>
<evidence type="ECO:0000256" key="7">
    <source>
        <dbReference type="ARBA" id="ARBA00023098"/>
    </source>
</evidence>
<dbReference type="SUPFAM" id="SSF51735">
    <property type="entry name" value="NAD(P)-binding Rossmann-fold domains"/>
    <property type="match status" value="1"/>
</dbReference>
<dbReference type="EMBL" id="LJUI01000007">
    <property type="protein sequence ID" value="KPK71160.1"/>
    <property type="molecule type" value="Genomic_DNA"/>
</dbReference>
<dbReference type="InterPro" id="IPR006180">
    <property type="entry name" value="3-OHacyl-CoA_DH_CS"/>
</dbReference>
<reference evidence="12 13" key="1">
    <citation type="journal article" date="2015" name="Microbiome">
        <title>Genomic resolution of linkages in carbon, nitrogen, and sulfur cycling among widespread estuary sediment bacteria.</title>
        <authorList>
            <person name="Baker B.J."/>
            <person name="Lazar C.S."/>
            <person name="Teske A.P."/>
            <person name="Dick G.J."/>
        </authorList>
    </citation>
    <scope>NUCLEOTIDE SEQUENCE [LARGE SCALE GENOMIC DNA]</scope>
    <source>
        <strain evidence="12">SM23_40</strain>
    </source>
</reference>
<evidence type="ECO:0000256" key="6">
    <source>
        <dbReference type="ARBA" id="ARBA00023027"/>
    </source>
</evidence>
<dbReference type="PIRSF" id="PIRSF000105">
    <property type="entry name" value="HCDH"/>
    <property type="match status" value="1"/>
</dbReference>
<dbReference type="InterPro" id="IPR006176">
    <property type="entry name" value="3-OHacyl-CoA_DH_NAD-bd"/>
</dbReference>
<organism evidence="12 13">
    <name type="scientific">candidate division TA06 bacterium SM23_40</name>
    <dbReference type="NCBI Taxonomy" id="1703774"/>
    <lineage>
        <taxon>Bacteria</taxon>
        <taxon>Bacteria division TA06</taxon>
    </lineage>
</organism>
<dbReference type="Pfam" id="PF00725">
    <property type="entry name" value="3HCDH"/>
    <property type="match status" value="1"/>
</dbReference>
<evidence type="ECO:0000256" key="8">
    <source>
        <dbReference type="ARBA" id="ARBA00049556"/>
    </source>
</evidence>
<dbReference type="InterPro" id="IPR008927">
    <property type="entry name" value="6-PGluconate_DH-like_C_sf"/>
</dbReference>
<dbReference type="PANTHER" id="PTHR43561">
    <property type="match status" value="1"/>
</dbReference>
<dbReference type="Gene3D" id="3.40.50.720">
    <property type="entry name" value="NAD(P)-binding Rossmann-like Domain"/>
    <property type="match status" value="1"/>
</dbReference>
<evidence type="ECO:0000313" key="13">
    <source>
        <dbReference type="Proteomes" id="UP000051717"/>
    </source>
</evidence>
<evidence type="ECO:0000259" key="10">
    <source>
        <dbReference type="Pfam" id="PF00725"/>
    </source>
</evidence>
<keyword evidence="4" id="KW-0276">Fatty acid metabolism</keyword>
<feature type="domain" description="3-hydroxyacyl-CoA dehydrogenase NAD binding" evidence="11">
    <location>
        <begin position="6"/>
        <end position="184"/>
    </location>
</feature>
<keyword evidence="6" id="KW-0520">NAD</keyword>
<dbReference type="AlphaFoldDB" id="A0A0S8GDG2"/>
<dbReference type="NCBIfam" id="NF005875">
    <property type="entry name" value="PRK07819.1"/>
    <property type="match status" value="1"/>
</dbReference>
<dbReference type="Pfam" id="PF02737">
    <property type="entry name" value="3HCDH_N"/>
    <property type="match status" value="1"/>
</dbReference>
<gene>
    <name evidence="12" type="ORF">AMJ82_01700</name>
</gene>
<evidence type="ECO:0000259" key="11">
    <source>
        <dbReference type="Pfam" id="PF02737"/>
    </source>
</evidence>
<dbReference type="EC" id="1.1.1.35" evidence="3"/>
<comment type="catalytic activity">
    <reaction evidence="8">
        <text>a (3S)-3-hydroxyacyl-CoA + NAD(+) = a 3-oxoacyl-CoA + NADH + H(+)</text>
        <dbReference type="Rhea" id="RHEA:22432"/>
        <dbReference type="ChEBI" id="CHEBI:15378"/>
        <dbReference type="ChEBI" id="CHEBI:57318"/>
        <dbReference type="ChEBI" id="CHEBI:57540"/>
        <dbReference type="ChEBI" id="CHEBI:57945"/>
        <dbReference type="ChEBI" id="CHEBI:90726"/>
        <dbReference type="EC" id="1.1.1.35"/>
    </reaction>
</comment>
<dbReference type="PATRIC" id="fig|1703774.3.peg.63"/>
<sequence>MAINRVGVVGCGLMGSGIAQVSAQSGYETVVREISDELLEKGLGKIKKVLARGVEKGKLKQEEMADTLVKITGTVELKDLGDCDIIIEAVTENVDVKKDLFKMLDGISPPHAIFASNTSSLKITDIAGATKRPEQFIGLHFFNPVPLMKLVEVVRTPATSDEAFEAGLGFVSSLGKTPVACKDTTGFVVNRLLIPYLLDGIRAVEAEVASVEDIDVAMKLGCGYPMGPLTLLDFIGLDTILYIAGIMHDEFKQPQYAPPRLLEKMVREGTIGKKAGKGFYDYTK</sequence>
<evidence type="ECO:0000313" key="12">
    <source>
        <dbReference type="EMBL" id="KPK71160.1"/>
    </source>
</evidence>
<dbReference type="InterPro" id="IPR022694">
    <property type="entry name" value="3-OHacyl-CoA_DH"/>
</dbReference>
<feature type="domain" description="3-hydroxyacyl-CoA dehydrogenase C-terminal" evidence="10">
    <location>
        <begin position="186"/>
        <end position="282"/>
    </location>
</feature>
<evidence type="ECO:0000256" key="3">
    <source>
        <dbReference type="ARBA" id="ARBA00013000"/>
    </source>
</evidence>
<comment type="similarity">
    <text evidence="2">Belongs to the 3-hydroxyacyl-CoA dehydrogenase family.</text>
</comment>
<evidence type="ECO:0000256" key="4">
    <source>
        <dbReference type="ARBA" id="ARBA00022832"/>
    </source>
</evidence>
<dbReference type="InterPro" id="IPR052242">
    <property type="entry name" value="Mito_3-hydroxyacyl-CoA_DH"/>
</dbReference>
<evidence type="ECO:0000256" key="9">
    <source>
        <dbReference type="PIRSR" id="PIRSR000105-1"/>
    </source>
</evidence>
<dbReference type="FunFam" id="3.40.50.720:FF:000009">
    <property type="entry name" value="Fatty oxidation complex, alpha subunit"/>
    <property type="match status" value="1"/>
</dbReference>
<proteinExistence type="inferred from homology"/>
<comment type="caution">
    <text evidence="12">The sequence shown here is derived from an EMBL/GenBank/DDBJ whole genome shotgun (WGS) entry which is preliminary data.</text>
</comment>